<dbReference type="EMBL" id="KT362049">
    <property type="protein sequence ID" value="ALV82417.1"/>
    <property type="molecule type" value="Genomic_DNA"/>
</dbReference>
<feature type="region of interest" description="Disordered" evidence="1">
    <location>
        <begin position="114"/>
        <end position="291"/>
    </location>
</feature>
<accession>A0A0U3TYZ5</accession>
<evidence type="ECO:0000313" key="2">
    <source>
        <dbReference type="EMBL" id="ALV82417.1"/>
    </source>
</evidence>
<feature type="compositionally biased region" description="Basic and acidic residues" evidence="1">
    <location>
        <begin position="165"/>
        <end position="262"/>
    </location>
</feature>
<organism evidence="2">
    <name type="scientific">Streptomyces rochei</name>
    <name type="common">Streptomyces parvullus</name>
    <dbReference type="NCBI Taxonomy" id="1928"/>
    <lineage>
        <taxon>Bacteria</taxon>
        <taxon>Bacillati</taxon>
        <taxon>Actinomycetota</taxon>
        <taxon>Actinomycetes</taxon>
        <taxon>Kitasatosporales</taxon>
        <taxon>Streptomycetaceae</taxon>
        <taxon>Streptomyces</taxon>
        <taxon>Streptomyces rochei group</taxon>
    </lineage>
</organism>
<feature type="compositionally biased region" description="Pro residues" evidence="1">
    <location>
        <begin position="138"/>
        <end position="149"/>
    </location>
</feature>
<sequence>MYGPRDLCLVETTEYQGGNMPRPERLLDPTAGPLEAFAHDLRILRRRAGNPSYRTMAKRAHYSVATLAEAARGLHKPSLKVTLAYVAACGGDEEVWSRRWHSVSSELEARDVLRRRRPGGAEREAPREPLRAGRRRPAPSPPGDAPDPGPGWHRAGGTGHPPHRGPGEGQDRTAGRAVDRGSEWVPDRGQDRATDRTTDRTTDRASGRRTDQVTGRATDRTSDRTSDRTTDRGTGRATDRAPDRGRPRAADRDPERGQDRGSARGQDPGWRDHGAPAPAVSPAGRAPGVLSGDERAELCRLRSEVEELRRANEVLKAASAIFAADLRTTSKVVYNSPGRQDRSA</sequence>
<feature type="compositionally biased region" description="Basic and acidic residues" evidence="1">
    <location>
        <begin position="119"/>
        <end position="131"/>
    </location>
</feature>
<reference evidence="2" key="1">
    <citation type="submission" date="2015-08" db="EMBL/GenBank/DDBJ databases">
        <title>Discovery of a novel antibiotic invisible to genome mining, by efficient functional screening of genomic libraries.</title>
        <authorList>
            <person name="Xu M."/>
            <person name="Wang Y."/>
            <person name="Liu M."/>
            <person name="Zhao Z."/>
            <person name="Xu L."/>
            <person name="Chen X."/>
            <person name="Gao G."/>
            <person name="Han D."/>
            <person name="Liu L."/>
            <person name="Huang S."/>
            <person name="He X."/>
            <person name="Lin S."/>
            <person name="Kang Q."/>
            <person name="Ou H."/>
            <person name="Zhou H."/>
            <person name="Pang X."/>
            <person name="Deng Z."/>
            <person name="Tao M."/>
        </authorList>
    </citation>
    <scope>NUCLEOTIDE SEQUENCE</scope>
    <source>
        <strain evidence="2">Sal35</strain>
    </source>
</reference>
<name>A0A0U3TYZ5_STRRO</name>
<gene>
    <name evidence="2" type="primary">stn2P</name>
</gene>
<dbReference type="AlphaFoldDB" id="A0A0U3TYZ5"/>
<protein>
    <submittedName>
        <fullName evidence="2">Regulatory protein</fullName>
    </submittedName>
</protein>
<evidence type="ECO:0000256" key="1">
    <source>
        <dbReference type="SAM" id="MobiDB-lite"/>
    </source>
</evidence>
<proteinExistence type="predicted"/>